<reference evidence="3 4" key="1">
    <citation type="submission" date="2020-12" db="EMBL/GenBank/DDBJ databases">
        <title>Whole genome sequences of gut porcine anaerobes.</title>
        <authorList>
            <person name="Kubasova T."/>
            <person name="Jahodarova E."/>
            <person name="Rychlik I."/>
        </authorList>
    </citation>
    <scope>NUCLEOTIDE SEQUENCE [LARGE SCALE GENOMIC DNA]</scope>
    <source>
        <strain evidence="3 4">An925</strain>
    </source>
</reference>
<keyword evidence="4" id="KW-1185">Reference proteome</keyword>
<feature type="transmembrane region" description="Helical" evidence="1">
    <location>
        <begin position="251"/>
        <end position="271"/>
    </location>
</feature>
<feature type="transmembrane region" description="Helical" evidence="1">
    <location>
        <begin position="180"/>
        <end position="198"/>
    </location>
</feature>
<dbReference type="Proteomes" id="UP001200470">
    <property type="component" value="Unassembled WGS sequence"/>
</dbReference>
<feature type="transmembrane region" description="Helical" evidence="1">
    <location>
        <begin position="24"/>
        <end position="43"/>
    </location>
</feature>
<feature type="transmembrane region" description="Helical" evidence="1">
    <location>
        <begin position="214"/>
        <end position="231"/>
    </location>
</feature>
<dbReference type="InterPro" id="IPR002656">
    <property type="entry name" value="Acyl_transf_3_dom"/>
</dbReference>
<dbReference type="InterPro" id="IPR052734">
    <property type="entry name" value="Nod_factor_acetyltransferase"/>
</dbReference>
<feature type="transmembrane region" description="Helical" evidence="1">
    <location>
        <begin position="283"/>
        <end position="305"/>
    </location>
</feature>
<keyword evidence="1" id="KW-1133">Transmembrane helix</keyword>
<proteinExistence type="predicted"/>
<dbReference type="GO" id="GO:0016746">
    <property type="term" value="F:acyltransferase activity"/>
    <property type="evidence" value="ECO:0007669"/>
    <property type="project" value="UniProtKB-KW"/>
</dbReference>
<evidence type="ECO:0000313" key="3">
    <source>
        <dbReference type="EMBL" id="MCF2562584.1"/>
    </source>
</evidence>
<feature type="transmembrane region" description="Helical" evidence="1">
    <location>
        <begin position="86"/>
        <end position="105"/>
    </location>
</feature>
<organism evidence="3 4">
    <name type="scientific">Xylanibacter brevis</name>
    <dbReference type="NCBI Taxonomy" id="83231"/>
    <lineage>
        <taxon>Bacteria</taxon>
        <taxon>Pseudomonadati</taxon>
        <taxon>Bacteroidota</taxon>
        <taxon>Bacteroidia</taxon>
        <taxon>Bacteroidales</taxon>
        <taxon>Prevotellaceae</taxon>
        <taxon>Xylanibacter</taxon>
    </lineage>
</organism>
<feature type="transmembrane region" description="Helical" evidence="1">
    <location>
        <begin position="55"/>
        <end position="74"/>
    </location>
</feature>
<evidence type="ECO:0000313" key="4">
    <source>
        <dbReference type="Proteomes" id="UP001200470"/>
    </source>
</evidence>
<keyword evidence="3" id="KW-0012">Acyltransferase</keyword>
<feature type="transmembrane region" description="Helical" evidence="1">
    <location>
        <begin position="125"/>
        <end position="148"/>
    </location>
</feature>
<dbReference type="PANTHER" id="PTHR37312">
    <property type="entry name" value="MEMBRANE-BOUND ACYLTRANSFERASE YKRP-RELATED"/>
    <property type="match status" value="1"/>
</dbReference>
<dbReference type="EMBL" id="JADYTN010000001">
    <property type="protein sequence ID" value="MCF2562584.1"/>
    <property type="molecule type" value="Genomic_DNA"/>
</dbReference>
<sequence>MNTDFHTNDIQHNTNKASTKRIEFVDLAKGFCICLVVLLHVFGESAGNTFNTLNLFRMPLYFILSGLFFKQYSGFQEFFKKKTNKLLIPFLFTYFIICIPSIILLSKSSLNLSCFWSCTDLKLQLGIDGAVWFLMCLFFQNIIFSILYSINQKMSFIFTSSGVIGIGGYALNIANIHLPLWIDSAMTALPFFLFGYCIRKYSQILFTGITKKQILYLLISILILIATSLYNDFANTTIIVYGVNHFNVNPLCLYLGGITGFYIIFMFAKFIKRLPIFSYIGRYSIVVLLTHLLYLFIIRNILYKIGVNQELFMVNVCIFIFIILLSIPTIYLCIRFLPYWFAQKDLIK</sequence>
<dbReference type="Pfam" id="PF01757">
    <property type="entry name" value="Acyl_transf_3"/>
    <property type="match status" value="1"/>
</dbReference>
<keyword evidence="1" id="KW-0812">Transmembrane</keyword>
<dbReference type="PANTHER" id="PTHR37312:SF1">
    <property type="entry name" value="MEMBRANE-BOUND ACYLTRANSFERASE YKRP-RELATED"/>
    <property type="match status" value="1"/>
</dbReference>
<evidence type="ECO:0000259" key="2">
    <source>
        <dbReference type="Pfam" id="PF01757"/>
    </source>
</evidence>
<dbReference type="RefSeq" id="WP_420794318.1">
    <property type="nucleotide sequence ID" value="NZ_JADYTN010000001.1"/>
</dbReference>
<accession>A0ABS9CBU7</accession>
<protein>
    <submittedName>
        <fullName evidence="3">Acyltransferase family protein</fullName>
    </submittedName>
</protein>
<feature type="transmembrane region" description="Helical" evidence="1">
    <location>
        <begin position="311"/>
        <end position="334"/>
    </location>
</feature>
<keyword evidence="1" id="KW-0472">Membrane</keyword>
<comment type="caution">
    <text evidence="3">The sequence shown here is derived from an EMBL/GenBank/DDBJ whole genome shotgun (WGS) entry which is preliminary data.</text>
</comment>
<feature type="transmembrane region" description="Helical" evidence="1">
    <location>
        <begin position="155"/>
        <end position="174"/>
    </location>
</feature>
<gene>
    <name evidence="3" type="ORF">I6E12_00435</name>
</gene>
<name>A0ABS9CBU7_9BACT</name>
<keyword evidence="3" id="KW-0808">Transferase</keyword>
<feature type="domain" description="Acyltransferase 3" evidence="2">
    <location>
        <begin position="23"/>
        <end position="329"/>
    </location>
</feature>
<evidence type="ECO:0000256" key="1">
    <source>
        <dbReference type="SAM" id="Phobius"/>
    </source>
</evidence>